<dbReference type="STRING" id="641025.SAMN05421507_1123"/>
<gene>
    <name evidence="1" type="ORF">SAMN05421507_1123</name>
</gene>
<keyword evidence="2" id="KW-1185">Reference proteome</keyword>
<dbReference type="AlphaFoldDB" id="A0A1H0UHD7"/>
<protein>
    <submittedName>
        <fullName evidence="1">Uncharacterized protein</fullName>
    </submittedName>
</protein>
<dbReference type="EMBL" id="FNIX01000012">
    <property type="protein sequence ID" value="SDP65408.1"/>
    <property type="molecule type" value="Genomic_DNA"/>
</dbReference>
<reference evidence="2" key="1">
    <citation type="submission" date="2016-10" db="EMBL/GenBank/DDBJ databases">
        <authorList>
            <person name="Varghese N."/>
            <person name="Submissions S."/>
        </authorList>
    </citation>
    <scope>NUCLEOTIDE SEQUENCE [LARGE SCALE GENOMIC DNA]</scope>
    <source>
        <strain evidence="2">CGMCC 4.6609</strain>
    </source>
</reference>
<dbReference type="RefSeq" id="WP_090100855.1">
    <property type="nucleotide sequence ID" value="NZ_FNIX01000012.1"/>
</dbReference>
<organism evidence="1 2">
    <name type="scientific">Lentzea jiangxiensis</name>
    <dbReference type="NCBI Taxonomy" id="641025"/>
    <lineage>
        <taxon>Bacteria</taxon>
        <taxon>Bacillati</taxon>
        <taxon>Actinomycetota</taxon>
        <taxon>Actinomycetes</taxon>
        <taxon>Pseudonocardiales</taxon>
        <taxon>Pseudonocardiaceae</taxon>
        <taxon>Lentzea</taxon>
    </lineage>
</organism>
<sequence>MFISEEEKTCTVSKPLDDNHSVQIRASASVRSDEKLAKPACAVLREYVTALAPIWQDMPSTVPDAPSPS</sequence>
<evidence type="ECO:0000313" key="1">
    <source>
        <dbReference type="EMBL" id="SDP65408.1"/>
    </source>
</evidence>
<dbReference type="Proteomes" id="UP000199691">
    <property type="component" value="Unassembled WGS sequence"/>
</dbReference>
<name>A0A1H0UHD7_9PSEU</name>
<proteinExistence type="predicted"/>
<accession>A0A1H0UHD7</accession>
<evidence type="ECO:0000313" key="2">
    <source>
        <dbReference type="Proteomes" id="UP000199691"/>
    </source>
</evidence>